<name>A0A1T4MKG6_9FIRM</name>
<evidence type="ECO:0000313" key="2">
    <source>
        <dbReference type="EMBL" id="SJZ67248.1"/>
    </source>
</evidence>
<dbReference type="SUPFAM" id="SSF54523">
    <property type="entry name" value="Pili subunits"/>
    <property type="match status" value="1"/>
</dbReference>
<keyword evidence="1" id="KW-1133">Transmembrane helix</keyword>
<gene>
    <name evidence="2" type="ORF">SAMN02745191_1284</name>
</gene>
<dbReference type="Proteomes" id="UP000243297">
    <property type="component" value="Unassembled WGS sequence"/>
</dbReference>
<keyword evidence="1" id="KW-0812">Transmembrane</keyword>
<protein>
    <submittedName>
        <fullName evidence="2">Prepilin-type N-terminal cleavage/methylation domain-containing protein</fullName>
    </submittedName>
</protein>
<dbReference type="AlphaFoldDB" id="A0A1T4MKG6"/>
<dbReference type="InterPro" id="IPR045584">
    <property type="entry name" value="Pilin-like"/>
</dbReference>
<feature type="transmembrane region" description="Helical" evidence="1">
    <location>
        <begin position="12"/>
        <end position="33"/>
    </location>
</feature>
<dbReference type="InterPro" id="IPR012902">
    <property type="entry name" value="N_methyl_site"/>
</dbReference>
<dbReference type="EMBL" id="FUWY01000003">
    <property type="protein sequence ID" value="SJZ67248.1"/>
    <property type="molecule type" value="Genomic_DNA"/>
</dbReference>
<reference evidence="3" key="1">
    <citation type="submission" date="2017-02" db="EMBL/GenBank/DDBJ databases">
        <authorList>
            <person name="Varghese N."/>
            <person name="Submissions S."/>
        </authorList>
    </citation>
    <scope>NUCLEOTIDE SEQUENCE [LARGE SCALE GENOMIC DNA]</scope>
    <source>
        <strain evidence="3">ATCC 25662</strain>
    </source>
</reference>
<keyword evidence="3" id="KW-1185">Reference proteome</keyword>
<dbReference type="RefSeq" id="WP_078711692.1">
    <property type="nucleotide sequence ID" value="NZ_FUWY01000003.1"/>
</dbReference>
<proteinExistence type="predicted"/>
<accession>A0A1T4MKG6</accession>
<dbReference type="Pfam" id="PF07963">
    <property type="entry name" value="N_methyl"/>
    <property type="match status" value="1"/>
</dbReference>
<sequence>MKKKGMTLVELIMAIAVLGIIMVFVATGMQPVLQSYGVQRKLNLSKDIANNSLAIIKNEIRNAKGSIAVGTDGTCDATIYSNGKSIIFSNTEKTLPYSYFGNENNISLSFSIADGKVVVNLSVNGYKTSGTFAPYKQTNITKDGTGNTLCIVKEASAEDTP</sequence>
<evidence type="ECO:0000256" key="1">
    <source>
        <dbReference type="SAM" id="Phobius"/>
    </source>
</evidence>
<dbReference type="PROSITE" id="PS00409">
    <property type="entry name" value="PROKAR_NTER_METHYL"/>
    <property type="match status" value="1"/>
</dbReference>
<organism evidence="2 3">
    <name type="scientific">Anaerorhabdus furcosa</name>
    <dbReference type="NCBI Taxonomy" id="118967"/>
    <lineage>
        <taxon>Bacteria</taxon>
        <taxon>Bacillati</taxon>
        <taxon>Bacillota</taxon>
        <taxon>Erysipelotrichia</taxon>
        <taxon>Erysipelotrichales</taxon>
        <taxon>Erysipelotrichaceae</taxon>
        <taxon>Anaerorhabdus</taxon>
    </lineage>
</organism>
<evidence type="ECO:0000313" key="3">
    <source>
        <dbReference type="Proteomes" id="UP000243297"/>
    </source>
</evidence>
<keyword evidence="1" id="KW-0472">Membrane</keyword>
<dbReference type="NCBIfam" id="TIGR02532">
    <property type="entry name" value="IV_pilin_GFxxxE"/>
    <property type="match status" value="1"/>
</dbReference>
<dbReference type="STRING" id="118967.SAMN02745191_1284"/>